<proteinExistence type="predicted"/>
<keyword evidence="2" id="KW-1185">Reference proteome</keyword>
<evidence type="ECO:0000313" key="1">
    <source>
        <dbReference type="EMBL" id="MFH8249003.1"/>
    </source>
</evidence>
<name>A0ABW7Q3N7_9MICO</name>
<dbReference type="Proteomes" id="UP001610861">
    <property type="component" value="Unassembled WGS sequence"/>
</dbReference>
<dbReference type="EMBL" id="JBIQWL010000001">
    <property type="protein sequence ID" value="MFH8249003.1"/>
    <property type="molecule type" value="Genomic_DNA"/>
</dbReference>
<reference evidence="1 2" key="1">
    <citation type="submission" date="2024-09" db="EMBL/GenBank/DDBJ databases">
        <authorList>
            <person name="Pan X."/>
        </authorList>
    </citation>
    <scope>NUCLEOTIDE SEQUENCE [LARGE SCALE GENOMIC DNA]</scope>
    <source>
        <strain evidence="1 2">B2969</strain>
    </source>
</reference>
<gene>
    <name evidence="1" type="ORF">ACH3VR_01385</name>
</gene>
<comment type="caution">
    <text evidence="1">The sequence shown here is derived from an EMBL/GenBank/DDBJ whole genome shotgun (WGS) entry which is preliminary data.</text>
</comment>
<sequence>MATVDQQISAADRSISGAIDALSPDRPLLSQQMLGQLRNLVEGVAVRHCEGRGDAEYDYAAIKRAVDALGTAPKKLHFLRRFHKLLQESVSHYVVDGDASERLMLKYFEYLVRLRAFAKTEWNLSLLANLEKFPVDLDPSLREYHQKIATQIQGYRQGLQSPGRRDRYYILKTRPFFVKGRIFYEVTFQDAKDGMSKTERHIAFTDIDISDNYASNLTLVNASIDVLDHTMPIRLITEWAVSIRPCEFDNFGRIFGVYEKVSTGQTEYSYLMEHLTETGSTLLDVVALPDAAFQELSARAIQRAQKPIILPVLTRRDTSSGGSSQGTMCSDT</sequence>
<protein>
    <submittedName>
        <fullName evidence="1">Uncharacterized protein</fullName>
    </submittedName>
</protein>
<dbReference type="RefSeq" id="WP_396638955.1">
    <property type="nucleotide sequence ID" value="NZ_JBIQWL010000001.1"/>
</dbReference>
<evidence type="ECO:0000313" key="2">
    <source>
        <dbReference type="Proteomes" id="UP001610861"/>
    </source>
</evidence>
<accession>A0ABW7Q3N7</accession>
<organism evidence="1 2">
    <name type="scientific">Microbacterium alkaliflavum</name>
    <dbReference type="NCBI Taxonomy" id="3248839"/>
    <lineage>
        <taxon>Bacteria</taxon>
        <taxon>Bacillati</taxon>
        <taxon>Actinomycetota</taxon>
        <taxon>Actinomycetes</taxon>
        <taxon>Micrococcales</taxon>
        <taxon>Microbacteriaceae</taxon>
        <taxon>Microbacterium</taxon>
    </lineage>
</organism>